<dbReference type="RefSeq" id="XP_459844.2">
    <property type="nucleotide sequence ID" value="XM_459844.1"/>
</dbReference>
<reference evidence="2 3" key="1">
    <citation type="journal article" date="2004" name="Nature">
        <title>Genome evolution in yeasts.</title>
        <authorList>
            <consortium name="Genolevures"/>
            <person name="Dujon B."/>
            <person name="Sherman D."/>
            <person name="Fischer G."/>
            <person name="Durrens P."/>
            <person name="Casaregola S."/>
            <person name="Lafontaine I."/>
            <person name="de Montigny J."/>
            <person name="Marck C."/>
            <person name="Neuveglise C."/>
            <person name="Talla E."/>
            <person name="Goffard N."/>
            <person name="Frangeul L."/>
            <person name="Aigle M."/>
            <person name="Anthouard V."/>
            <person name="Babour A."/>
            <person name="Barbe V."/>
            <person name="Barnay S."/>
            <person name="Blanchin S."/>
            <person name="Beckerich J.M."/>
            <person name="Beyne E."/>
            <person name="Bleykasten C."/>
            <person name="Boisrame A."/>
            <person name="Boyer J."/>
            <person name="Cattolico L."/>
            <person name="Confanioleri F."/>
            <person name="de Daruvar A."/>
            <person name="Despons L."/>
            <person name="Fabre E."/>
            <person name="Fairhead C."/>
            <person name="Ferry-Dumazet H."/>
            <person name="Groppi A."/>
            <person name="Hantraye F."/>
            <person name="Hennequin C."/>
            <person name="Jauniaux N."/>
            <person name="Joyet P."/>
            <person name="Kachouri R."/>
            <person name="Kerrest A."/>
            <person name="Koszul R."/>
            <person name="Lemaire M."/>
            <person name="Lesur I."/>
            <person name="Ma L."/>
            <person name="Muller H."/>
            <person name="Nicaud J.M."/>
            <person name="Nikolski M."/>
            <person name="Oztas S."/>
            <person name="Ozier-Kalogeropoulos O."/>
            <person name="Pellenz S."/>
            <person name="Potier S."/>
            <person name="Richard G.F."/>
            <person name="Straub M.L."/>
            <person name="Suleau A."/>
            <person name="Swennene D."/>
            <person name="Tekaia F."/>
            <person name="Wesolowski-Louvel M."/>
            <person name="Westhof E."/>
            <person name="Wirth B."/>
            <person name="Zeniou-Meyer M."/>
            <person name="Zivanovic I."/>
            <person name="Bolotin-Fukuhara M."/>
            <person name="Thierry A."/>
            <person name="Bouchier C."/>
            <person name="Caudron B."/>
            <person name="Scarpelli C."/>
            <person name="Gaillardin C."/>
            <person name="Weissenbach J."/>
            <person name="Wincker P."/>
            <person name="Souciet J.L."/>
        </authorList>
    </citation>
    <scope>NUCLEOTIDE SEQUENCE [LARGE SCALE GENOMIC DNA]</scope>
    <source>
        <strain evidence="3">ATCC 36239 / CBS 767 / BCRC 21394 / JCM 1990 / NBRC 0083 / IGC 2968</strain>
    </source>
</reference>
<feature type="transmembrane region" description="Helical" evidence="1">
    <location>
        <begin position="17"/>
        <end position="37"/>
    </location>
</feature>
<evidence type="ECO:0000256" key="1">
    <source>
        <dbReference type="SAM" id="Phobius"/>
    </source>
</evidence>
<name>Q6BPM6_DEBHA</name>
<organism evidence="2 3">
    <name type="scientific">Debaryomyces hansenii (strain ATCC 36239 / CBS 767 / BCRC 21394 / JCM 1990 / NBRC 0083 / IGC 2968)</name>
    <name type="common">Yeast</name>
    <name type="synonym">Torulaspora hansenii</name>
    <dbReference type="NCBI Taxonomy" id="284592"/>
    <lineage>
        <taxon>Eukaryota</taxon>
        <taxon>Fungi</taxon>
        <taxon>Dikarya</taxon>
        <taxon>Ascomycota</taxon>
        <taxon>Saccharomycotina</taxon>
        <taxon>Pichiomycetes</taxon>
        <taxon>Debaryomycetaceae</taxon>
        <taxon>Debaryomyces</taxon>
    </lineage>
</organism>
<dbReference type="VEuPathDB" id="FungiDB:DEHA2E12364g"/>
<keyword evidence="3" id="KW-1185">Reference proteome</keyword>
<keyword evidence="1" id="KW-0812">Transmembrane</keyword>
<feature type="transmembrane region" description="Helical" evidence="1">
    <location>
        <begin position="84"/>
        <end position="102"/>
    </location>
</feature>
<sequence length="108" mass="12467">MGATTESEGKWFTSESLIIFMSHLGIVDRFFQAALFLKNISFQFIFCGLQILRRENNLFLILFSVISSSLTNLTFTYTSLDCSYSLHLFSKMILMYFLLILVDLSTFC</sequence>
<evidence type="ECO:0000313" key="3">
    <source>
        <dbReference type="Proteomes" id="UP000000599"/>
    </source>
</evidence>
<dbReference type="GeneID" id="2902296"/>
<gene>
    <name evidence="2" type="ordered locus">DEHA2E12364g</name>
</gene>
<keyword evidence="1" id="KW-0472">Membrane</keyword>
<evidence type="ECO:0000313" key="2">
    <source>
        <dbReference type="EMBL" id="CAG88083.2"/>
    </source>
</evidence>
<dbReference type="Proteomes" id="UP000000599">
    <property type="component" value="Chromosome E"/>
</dbReference>
<dbReference type="EMBL" id="CR382137">
    <property type="protein sequence ID" value="CAG88083.2"/>
    <property type="molecule type" value="Genomic_DNA"/>
</dbReference>
<accession>Q6BPM6</accession>
<proteinExistence type="predicted"/>
<dbReference type="InParanoid" id="Q6BPM6"/>
<keyword evidence="1" id="KW-1133">Transmembrane helix</keyword>
<protein>
    <submittedName>
        <fullName evidence="2">DEHA2E12364p</fullName>
    </submittedName>
</protein>
<feature type="transmembrane region" description="Helical" evidence="1">
    <location>
        <begin position="58"/>
        <end position="78"/>
    </location>
</feature>
<dbReference type="HOGENOM" id="CLU_2196871_0_0_1"/>
<dbReference type="KEGG" id="dha:DEHA2E12364g"/>
<dbReference type="AlphaFoldDB" id="Q6BPM6"/>